<comment type="caution">
    <text evidence="2">The sequence shown here is derived from an EMBL/GenBank/DDBJ whole genome shotgun (WGS) entry which is preliminary data.</text>
</comment>
<dbReference type="RefSeq" id="WP_039397899.1">
    <property type="nucleotide sequence ID" value="NZ_JTDK01000006.1"/>
</dbReference>
<evidence type="ECO:0000313" key="2">
    <source>
        <dbReference type="EMBL" id="KHK98916.1"/>
    </source>
</evidence>
<feature type="transmembrane region" description="Helical" evidence="1">
    <location>
        <begin position="34"/>
        <end position="56"/>
    </location>
</feature>
<keyword evidence="1" id="KW-0812">Transmembrane</keyword>
<reference evidence="2 3" key="1">
    <citation type="submission" date="2014-11" db="EMBL/GenBank/DDBJ databases">
        <title>Genome sequence of Microbacterium mangrovi MUSC 115(T).</title>
        <authorList>
            <person name="Lee L.-H."/>
        </authorList>
    </citation>
    <scope>NUCLEOTIDE SEQUENCE [LARGE SCALE GENOMIC DNA]</scope>
    <source>
        <strain evidence="2 3">MUSC 115</strain>
    </source>
</reference>
<dbReference type="InterPro" id="IPR021414">
    <property type="entry name" value="DUF3054"/>
</dbReference>
<keyword evidence="1" id="KW-0472">Membrane</keyword>
<protein>
    <submittedName>
        <fullName evidence="2">Membrane protein</fullName>
    </submittedName>
</protein>
<dbReference type="Pfam" id="PF11255">
    <property type="entry name" value="DUF3054"/>
    <property type="match status" value="1"/>
</dbReference>
<feature type="transmembrane region" description="Helical" evidence="1">
    <location>
        <begin position="68"/>
        <end position="86"/>
    </location>
</feature>
<keyword evidence="1" id="KW-1133">Transmembrane helix</keyword>
<dbReference type="STRING" id="1348253.LK09_08700"/>
<gene>
    <name evidence="2" type="ORF">LK09_08700</name>
</gene>
<evidence type="ECO:0000313" key="3">
    <source>
        <dbReference type="Proteomes" id="UP000031030"/>
    </source>
</evidence>
<accession>A0A0B2ABB8</accession>
<proteinExistence type="predicted"/>
<dbReference type="OrthoDB" id="3698172at2"/>
<feature type="transmembrane region" description="Helical" evidence="1">
    <location>
        <begin position="7"/>
        <end position="28"/>
    </location>
</feature>
<name>A0A0B2ABB8_9MICO</name>
<dbReference type="AlphaFoldDB" id="A0A0B2ABB8"/>
<dbReference type="Proteomes" id="UP000031030">
    <property type="component" value="Unassembled WGS sequence"/>
</dbReference>
<keyword evidence="3" id="KW-1185">Reference proteome</keyword>
<organism evidence="2 3">
    <name type="scientific">Microbacterium mangrovi</name>
    <dbReference type="NCBI Taxonomy" id="1348253"/>
    <lineage>
        <taxon>Bacteria</taxon>
        <taxon>Bacillati</taxon>
        <taxon>Actinomycetota</taxon>
        <taxon>Actinomycetes</taxon>
        <taxon>Micrococcales</taxon>
        <taxon>Microbacteriaceae</taxon>
        <taxon>Microbacterium</taxon>
    </lineage>
</organism>
<evidence type="ECO:0000256" key="1">
    <source>
        <dbReference type="SAM" id="Phobius"/>
    </source>
</evidence>
<sequence length="126" mass="13723">MKTRPPALGLAIVLDIVLILLFALIGRASHGENAIAGLWITAWPFLAGALVGWLAGRVWRRPFAPWRSGLWVWVGALVVGMILRAVSGQGVAVSFVIVAGIVLFLFLVGWRLIASVVRRGRGFRRL</sequence>
<feature type="transmembrane region" description="Helical" evidence="1">
    <location>
        <begin position="92"/>
        <end position="117"/>
    </location>
</feature>
<dbReference type="EMBL" id="JTDK01000006">
    <property type="protein sequence ID" value="KHK98916.1"/>
    <property type="molecule type" value="Genomic_DNA"/>
</dbReference>